<accession>A0A5B9RGF5</accession>
<reference evidence="1" key="1">
    <citation type="submission" date="2019-01" db="EMBL/GenBank/DDBJ databases">
        <title>Complete genome sequence of Bougainvillea chlorotic vein banding virus isolate BCVBV-UNB-01 infecting Bougainvillea spectabilis in Brazil.</title>
        <authorList>
            <person name="Naito F."/>
            <person name="Reis L.N.A."/>
            <person name="Batista J.G."/>
            <person name="Rossato M."/>
            <person name="Melo F.L."/>
            <person name="Pereira-Carvalho R.C."/>
        </authorList>
    </citation>
    <scope>NUCLEOTIDE SEQUENCE</scope>
    <source>
        <strain evidence="1">BCVBV-UNB-01</strain>
    </source>
</reference>
<protein>
    <submittedName>
        <fullName evidence="1">ORF1</fullName>
    </submittedName>
</protein>
<sequence>MASSSSKTAVQRIEEVITQWQTHSPNSPLEYLDLALPIPRFKNPDHPTEKELLLLNKYNLDAIYDKQSMFYRLCLRHFYKLEETLHNQALAIRSLQDLVIKSTQIQEQILVHLKNQQQLDPKELAEQINQIQQIRKAKSDISALSKLSEDQ</sequence>
<organism evidence="1">
    <name type="scientific">Bougainvillea chlorotic vein banding virus</name>
    <dbReference type="NCBI Taxonomy" id="263892"/>
    <lineage>
        <taxon>Viruses</taxon>
        <taxon>Riboviria</taxon>
        <taxon>Pararnavirae</taxon>
        <taxon>Artverviricota</taxon>
        <taxon>Revtraviricetes</taxon>
        <taxon>Ortervirales</taxon>
        <taxon>Caulimoviridae</taxon>
        <taxon>Badnavirus</taxon>
        <taxon>Badnavirus venabougainvilleae</taxon>
    </lineage>
</organism>
<proteinExistence type="predicted"/>
<evidence type="ECO:0000313" key="1">
    <source>
        <dbReference type="EMBL" id="QEG78872.1"/>
    </source>
</evidence>
<dbReference type="EMBL" id="MK473389">
    <property type="protein sequence ID" value="QEG78872.1"/>
    <property type="molecule type" value="Genomic_DNA"/>
</dbReference>
<name>A0A5B9RGF5_9VIRU</name>